<sequence>MYLLLFIWLIPKSFSIEMVITWGKLTNDTVCDTTIKIVSSSLCFDYCMESDTCYIAQAYGTLCTLCGPDYPYPIQSLSEENANRTKIAFKATLTECPSSPNSTFSSENFTMEFSQGYWQLFKTTTTSTISSTTSKMQVCRDGWQKFTRVMGEWCIRVFRAVFSYQHASQNCCALGGVLSGIESAEERTFIINKGMAILYENGINEGSLWIGAHRSTACMYNNSTLQICVPMVNKAFTWTDGFTTGKSMMTWVPNQPDYAGKNEACVQMVLVNNAVSIEGAVSGQLNDIFCTATTSEYSLNYIRGFVCGQKAYYP</sequence>
<accession>A0A9P1N703</accession>
<reference evidence="3" key="1">
    <citation type="submission" date="2022-11" db="EMBL/GenBank/DDBJ databases">
        <authorList>
            <person name="Kikuchi T."/>
        </authorList>
    </citation>
    <scope>NUCLEOTIDE SEQUENCE</scope>
    <source>
        <strain evidence="3">PS1010</strain>
    </source>
</reference>
<dbReference type="SMART" id="SM00034">
    <property type="entry name" value="CLECT"/>
    <property type="match status" value="1"/>
</dbReference>
<evidence type="ECO:0000259" key="2">
    <source>
        <dbReference type="PROSITE" id="PS50041"/>
    </source>
</evidence>
<protein>
    <recommendedName>
        <fullName evidence="2">C-type lectin domain-containing protein</fullName>
    </recommendedName>
</protein>
<dbReference type="AlphaFoldDB" id="A0A9P1N703"/>
<dbReference type="InterPro" id="IPR006583">
    <property type="entry name" value="PAN-3_domain"/>
</dbReference>
<dbReference type="InterPro" id="IPR016186">
    <property type="entry name" value="C-type_lectin-like/link_sf"/>
</dbReference>
<organism evidence="3 4">
    <name type="scientific">Caenorhabditis angaria</name>
    <dbReference type="NCBI Taxonomy" id="860376"/>
    <lineage>
        <taxon>Eukaryota</taxon>
        <taxon>Metazoa</taxon>
        <taxon>Ecdysozoa</taxon>
        <taxon>Nematoda</taxon>
        <taxon>Chromadorea</taxon>
        <taxon>Rhabditida</taxon>
        <taxon>Rhabditina</taxon>
        <taxon>Rhabditomorpha</taxon>
        <taxon>Rhabditoidea</taxon>
        <taxon>Rhabditidae</taxon>
        <taxon>Peloderinae</taxon>
        <taxon>Caenorhabditis</taxon>
    </lineage>
</organism>
<evidence type="ECO:0000313" key="3">
    <source>
        <dbReference type="EMBL" id="CAI5453520.1"/>
    </source>
</evidence>
<dbReference type="EMBL" id="CANHGI010000005">
    <property type="protein sequence ID" value="CAI5453520.1"/>
    <property type="molecule type" value="Genomic_DNA"/>
</dbReference>
<evidence type="ECO:0000313" key="4">
    <source>
        <dbReference type="Proteomes" id="UP001152747"/>
    </source>
</evidence>
<dbReference type="SUPFAM" id="SSF56436">
    <property type="entry name" value="C-type lectin-like"/>
    <property type="match status" value="1"/>
</dbReference>
<dbReference type="Gene3D" id="3.10.100.10">
    <property type="entry name" value="Mannose-Binding Protein A, subunit A"/>
    <property type="match status" value="1"/>
</dbReference>
<name>A0A9P1N703_9PELO</name>
<dbReference type="OrthoDB" id="6430060at2759"/>
<dbReference type="Pfam" id="PF08277">
    <property type="entry name" value="PAN_3"/>
    <property type="match status" value="1"/>
</dbReference>
<comment type="caution">
    <text evidence="3">The sequence shown here is derived from an EMBL/GenBank/DDBJ whole genome shotgun (WGS) entry which is preliminary data.</text>
</comment>
<dbReference type="Proteomes" id="UP001152747">
    <property type="component" value="Unassembled WGS sequence"/>
</dbReference>
<dbReference type="CDD" id="cd00037">
    <property type="entry name" value="CLECT"/>
    <property type="match status" value="1"/>
</dbReference>
<gene>
    <name evidence="3" type="ORF">CAMP_LOCUS16157</name>
</gene>
<evidence type="ECO:0000256" key="1">
    <source>
        <dbReference type="SAM" id="SignalP"/>
    </source>
</evidence>
<dbReference type="PANTHER" id="PTHR23124">
    <property type="entry name" value="C-TYPE LECTIN DOMAIN-CONTAINING PROTEIN-RELATED-RELATED"/>
    <property type="match status" value="1"/>
</dbReference>
<keyword evidence="1" id="KW-0732">Signal</keyword>
<feature type="signal peptide" evidence="1">
    <location>
        <begin position="1"/>
        <end position="15"/>
    </location>
</feature>
<keyword evidence="4" id="KW-1185">Reference proteome</keyword>
<dbReference type="InterPro" id="IPR001304">
    <property type="entry name" value="C-type_lectin-like"/>
</dbReference>
<feature type="chain" id="PRO_5040214703" description="C-type lectin domain-containing protein" evidence="1">
    <location>
        <begin position="16"/>
        <end position="314"/>
    </location>
</feature>
<dbReference type="InterPro" id="IPR016187">
    <property type="entry name" value="CTDL_fold"/>
</dbReference>
<dbReference type="PROSITE" id="PS50041">
    <property type="entry name" value="C_TYPE_LECTIN_2"/>
    <property type="match status" value="1"/>
</dbReference>
<feature type="domain" description="C-type lectin" evidence="2">
    <location>
        <begin position="150"/>
        <end position="290"/>
    </location>
</feature>
<proteinExistence type="predicted"/>